<evidence type="ECO:0000313" key="3">
    <source>
        <dbReference type="Proteomes" id="UP001558613"/>
    </source>
</evidence>
<sequence>MASTIFFQDRYGCPANTSCLSASDITPHKAIFLYSVISCSGIAPGVSWTAGSLFRVIVIIVEFAVLAAPTVILLQIICERRAGRKDSALRGNMNTISE</sequence>
<comment type="caution">
    <text evidence="2">The sequence shown here is derived from an EMBL/GenBank/DDBJ whole genome shotgun (WGS) entry which is preliminary data.</text>
</comment>
<feature type="transmembrane region" description="Helical" evidence="1">
    <location>
        <begin position="31"/>
        <end position="50"/>
    </location>
</feature>
<dbReference type="Proteomes" id="UP001558613">
    <property type="component" value="Unassembled WGS sequence"/>
</dbReference>
<keyword evidence="3" id="KW-1185">Reference proteome</keyword>
<evidence type="ECO:0000313" key="2">
    <source>
        <dbReference type="EMBL" id="KAL1279496.1"/>
    </source>
</evidence>
<keyword evidence="1" id="KW-1133">Transmembrane helix</keyword>
<accession>A0ABR3NRS9</accession>
<keyword evidence="1" id="KW-0472">Membrane</keyword>
<gene>
    <name evidence="2" type="ORF">QQF64_026169</name>
</gene>
<keyword evidence="1" id="KW-0812">Transmembrane</keyword>
<dbReference type="EMBL" id="JAYMGO010000003">
    <property type="protein sequence ID" value="KAL1279496.1"/>
    <property type="molecule type" value="Genomic_DNA"/>
</dbReference>
<organism evidence="2 3">
    <name type="scientific">Cirrhinus molitorella</name>
    <name type="common">mud carp</name>
    <dbReference type="NCBI Taxonomy" id="172907"/>
    <lineage>
        <taxon>Eukaryota</taxon>
        <taxon>Metazoa</taxon>
        <taxon>Chordata</taxon>
        <taxon>Craniata</taxon>
        <taxon>Vertebrata</taxon>
        <taxon>Euteleostomi</taxon>
        <taxon>Actinopterygii</taxon>
        <taxon>Neopterygii</taxon>
        <taxon>Teleostei</taxon>
        <taxon>Ostariophysi</taxon>
        <taxon>Cypriniformes</taxon>
        <taxon>Cyprinidae</taxon>
        <taxon>Labeoninae</taxon>
        <taxon>Labeonini</taxon>
        <taxon>Cirrhinus</taxon>
    </lineage>
</organism>
<evidence type="ECO:0000256" key="1">
    <source>
        <dbReference type="SAM" id="Phobius"/>
    </source>
</evidence>
<reference evidence="2 3" key="1">
    <citation type="submission" date="2023-09" db="EMBL/GenBank/DDBJ databases">
        <authorList>
            <person name="Wang M."/>
        </authorList>
    </citation>
    <scope>NUCLEOTIDE SEQUENCE [LARGE SCALE GENOMIC DNA]</scope>
    <source>
        <strain evidence="2">GT-2023</strain>
        <tissue evidence="2">Liver</tissue>
    </source>
</reference>
<protein>
    <submittedName>
        <fullName evidence="2">Uncharacterized protein</fullName>
    </submittedName>
</protein>
<feature type="transmembrane region" description="Helical" evidence="1">
    <location>
        <begin position="56"/>
        <end position="77"/>
    </location>
</feature>
<name>A0ABR3NRS9_9TELE</name>
<proteinExistence type="predicted"/>